<evidence type="ECO:0000313" key="2">
    <source>
        <dbReference type="Proteomes" id="UP000887116"/>
    </source>
</evidence>
<keyword evidence="2" id="KW-1185">Reference proteome</keyword>
<dbReference type="AlphaFoldDB" id="A0A8X6FR90"/>
<dbReference type="OrthoDB" id="10435829at2759"/>
<comment type="caution">
    <text evidence="1">The sequence shown here is derived from an EMBL/GenBank/DDBJ whole genome shotgun (WGS) entry which is preliminary data.</text>
</comment>
<gene>
    <name evidence="1" type="ORF">TNCT_408881</name>
</gene>
<sequence>MKTNPGDVTGRLQTPVGDLWKRARNLEQSHQGGTVSFACSHGSLRPLIMTQSTFYPLTFAFASDKEICGQSLSLLEIDNT</sequence>
<evidence type="ECO:0000313" key="1">
    <source>
        <dbReference type="EMBL" id="GFQ87505.1"/>
    </source>
</evidence>
<proteinExistence type="predicted"/>
<organism evidence="1 2">
    <name type="scientific">Trichonephila clavata</name>
    <name type="common">Joro spider</name>
    <name type="synonym">Nephila clavata</name>
    <dbReference type="NCBI Taxonomy" id="2740835"/>
    <lineage>
        <taxon>Eukaryota</taxon>
        <taxon>Metazoa</taxon>
        <taxon>Ecdysozoa</taxon>
        <taxon>Arthropoda</taxon>
        <taxon>Chelicerata</taxon>
        <taxon>Arachnida</taxon>
        <taxon>Araneae</taxon>
        <taxon>Araneomorphae</taxon>
        <taxon>Entelegynae</taxon>
        <taxon>Araneoidea</taxon>
        <taxon>Nephilidae</taxon>
        <taxon>Trichonephila</taxon>
    </lineage>
</organism>
<accession>A0A8X6FR90</accession>
<dbReference type="EMBL" id="BMAO01013269">
    <property type="protein sequence ID" value="GFQ87505.1"/>
    <property type="molecule type" value="Genomic_DNA"/>
</dbReference>
<dbReference type="Proteomes" id="UP000887116">
    <property type="component" value="Unassembled WGS sequence"/>
</dbReference>
<reference evidence="1" key="1">
    <citation type="submission" date="2020-07" db="EMBL/GenBank/DDBJ databases">
        <title>Multicomponent nature underlies the extraordinary mechanical properties of spider dragline silk.</title>
        <authorList>
            <person name="Kono N."/>
            <person name="Nakamura H."/>
            <person name="Mori M."/>
            <person name="Yoshida Y."/>
            <person name="Ohtoshi R."/>
            <person name="Malay A.D."/>
            <person name="Moran D.A.P."/>
            <person name="Tomita M."/>
            <person name="Numata K."/>
            <person name="Arakawa K."/>
        </authorList>
    </citation>
    <scope>NUCLEOTIDE SEQUENCE</scope>
</reference>
<name>A0A8X6FR90_TRICU</name>
<protein>
    <submittedName>
        <fullName evidence="1">Uncharacterized protein</fullName>
    </submittedName>
</protein>